<organism evidence="2 3">
    <name type="scientific">Acropora cervicornis</name>
    <name type="common">Staghorn coral</name>
    <dbReference type="NCBI Taxonomy" id="6130"/>
    <lineage>
        <taxon>Eukaryota</taxon>
        <taxon>Metazoa</taxon>
        <taxon>Cnidaria</taxon>
        <taxon>Anthozoa</taxon>
        <taxon>Hexacorallia</taxon>
        <taxon>Scleractinia</taxon>
        <taxon>Astrocoeniina</taxon>
        <taxon>Acroporidae</taxon>
        <taxon>Acropora</taxon>
    </lineage>
</organism>
<dbReference type="Proteomes" id="UP001249851">
    <property type="component" value="Unassembled WGS sequence"/>
</dbReference>
<reference evidence="2" key="1">
    <citation type="journal article" date="2023" name="G3 (Bethesda)">
        <title>Whole genome assembly and annotation of the endangered Caribbean coral Acropora cervicornis.</title>
        <authorList>
            <person name="Selwyn J.D."/>
            <person name="Vollmer S.V."/>
        </authorList>
    </citation>
    <scope>NUCLEOTIDE SEQUENCE</scope>
    <source>
        <strain evidence="2">K2</strain>
    </source>
</reference>
<feature type="transmembrane region" description="Helical" evidence="1">
    <location>
        <begin position="20"/>
        <end position="39"/>
    </location>
</feature>
<keyword evidence="3" id="KW-1185">Reference proteome</keyword>
<comment type="caution">
    <text evidence="2">The sequence shown here is derived from an EMBL/GenBank/DDBJ whole genome shotgun (WGS) entry which is preliminary data.</text>
</comment>
<accession>A0AAD9VBK1</accession>
<gene>
    <name evidence="2" type="ORF">P5673_007540</name>
</gene>
<sequence>MHGVISPDATSYRGSQQIKLNFQFTIHIYTDIVLIYIFGRVNTGKQLLIADAKPVFHTKSIISAQQWPVEEEAPFRNHE</sequence>
<dbReference type="EMBL" id="JARQWQ010000012">
    <property type="protein sequence ID" value="KAK2568488.1"/>
    <property type="molecule type" value="Genomic_DNA"/>
</dbReference>
<dbReference type="AlphaFoldDB" id="A0AAD9VBK1"/>
<evidence type="ECO:0000313" key="3">
    <source>
        <dbReference type="Proteomes" id="UP001249851"/>
    </source>
</evidence>
<keyword evidence="1" id="KW-1133">Transmembrane helix</keyword>
<proteinExistence type="predicted"/>
<keyword evidence="1" id="KW-0812">Transmembrane</keyword>
<keyword evidence="1" id="KW-0472">Membrane</keyword>
<name>A0AAD9VBK1_ACRCE</name>
<evidence type="ECO:0000256" key="1">
    <source>
        <dbReference type="SAM" id="Phobius"/>
    </source>
</evidence>
<protein>
    <submittedName>
        <fullName evidence="2">Uncharacterized protein</fullName>
    </submittedName>
</protein>
<reference evidence="2" key="2">
    <citation type="journal article" date="2023" name="Science">
        <title>Genomic signatures of disease resistance in endangered staghorn corals.</title>
        <authorList>
            <person name="Vollmer S.V."/>
            <person name="Selwyn J.D."/>
            <person name="Despard B.A."/>
            <person name="Roesel C.L."/>
        </authorList>
    </citation>
    <scope>NUCLEOTIDE SEQUENCE</scope>
    <source>
        <strain evidence="2">K2</strain>
    </source>
</reference>
<evidence type="ECO:0000313" key="2">
    <source>
        <dbReference type="EMBL" id="KAK2568488.1"/>
    </source>
</evidence>